<dbReference type="EMBL" id="JAALDL010000041">
    <property type="protein sequence ID" value="NGO00436.1"/>
    <property type="molecule type" value="Genomic_DNA"/>
</dbReference>
<dbReference type="AlphaFoldDB" id="A0A6M1RCI8"/>
<proteinExistence type="predicted"/>
<dbReference type="Proteomes" id="UP000473008">
    <property type="component" value="Unassembled WGS sequence"/>
</dbReference>
<protein>
    <submittedName>
        <fullName evidence="1">Uncharacterized protein</fullName>
    </submittedName>
</protein>
<evidence type="ECO:0000313" key="1">
    <source>
        <dbReference type="EMBL" id="NGO00436.1"/>
    </source>
</evidence>
<name>A0A6M1RCI8_9GAMM</name>
<evidence type="ECO:0000313" key="2">
    <source>
        <dbReference type="Proteomes" id="UP000473008"/>
    </source>
</evidence>
<gene>
    <name evidence="1" type="ORF">G5S52_23365</name>
</gene>
<accession>A0A6M1RCI8</accession>
<feature type="non-terminal residue" evidence="1">
    <location>
        <position position="1"/>
    </location>
</feature>
<comment type="caution">
    <text evidence="1">The sequence shown here is derived from an EMBL/GenBank/DDBJ whole genome shotgun (WGS) entry which is preliminary data.</text>
</comment>
<sequence>IDGQKTIERIPTSVEECKKAINDNCPNRACNVREPDRLTPEYHYASSTTVTSEVMTVMTIGSSIFFDRSKERMSPAGSHIDFNPRDGNAEVDGTAFLWDPKDEIKSCPYQIIGIYGCDEFDEGSSLFYACSRGGITVTPSDPPHEIHKEICSGVMLSDEGFIYSLNHDQKPSSDQLGRMAIEANEGTAEQADTTYLRHKIQQVATKLTSDICFTQCEVMGLEVRNSNKSTHLVRMGHQHYLSYNNGSARYCYPAHGCRLPDKVMYCGGPPRLSVSCNGKNRLWDPSKPYTEKHVNCTKPAEVEDLEFHMED</sequence>
<reference evidence="1 2" key="1">
    <citation type="submission" date="2020-02" db="EMBL/GenBank/DDBJ databases">
        <title>The draft genome of Grimontia sedimenta sp. nov., isolated from benthic sediments near coral reefs south of Kuwait.</title>
        <authorList>
            <person name="Mahmoud H.M."/>
            <person name="Jose L."/>
            <person name="Eapen S."/>
        </authorList>
    </citation>
    <scope>NUCLEOTIDE SEQUENCE [LARGE SCALE GENOMIC DNA]</scope>
    <source>
        <strain evidence="1 2">S25</strain>
    </source>
</reference>
<keyword evidence="2" id="KW-1185">Reference proteome</keyword>
<organism evidence="1 2">
    <name type="scientific">Grimontia sedimenti</name>
    <dbReference type="NCBI Taxonomy" id="2711294"/>
    <lineage>
        <taxon>Bacteria</taxon>
        <taxon>Pseudomonadati</taxon>
        <taxon>Pseudomonadota</taxon>
        <taxon>Gammaproteobacteria</taxon>
        <taxon>Vibrionales</taxon>
        <taxon>Vibrionaceae</taxon>
        <taxon>Grimontia</taxon>
    </lineage>
</organism>